<organism evidence="4 5">
    <name type="scientific">Paraoerskovia sediminicola</name>
    <dbReference type="NCBI Taxonomy" id="1138587"/>
    <lineage>
        <taxon>Bacteria</taxon>
        <taxon>Bacillati</taxon>
        <taxon>Actinomycetota</taxon>
        <taxon>Actinomycetes</taxon>
        <taxon>Micrococcales</taxon>
        <taxon>Cellulomonadaceae</taxon>
        <taxon>Paraoerskovia</taxon>
    </lineage>
</organism>
<dbReference type="PANTHER" id="PTHR43877">
    <property type="entry name" value="AMINOALKYLPHOSPHONATE N-ACETYLTRANSFERASE-RELATED-RELATED"/>
    <property type="match status" value="1"/>
</dbReference>
<sequence length="159" mass="17267">MTVPVELTDVAITDIEDSDVEQVVSLWRECGLVRPWNDPYTDIAQARSGPTSAVIVARSGGAVVASAMLGVDGHRGWVYYVAVHESLRGHGLGGRTVAAAEQRLRRLGARKVQLMVRRSNAAVVGFYERLGYEDQDTAVLGRWLGDGDDARTLDRSVTS</sequence>
<dbReference type="Pfam" id="PF00583">
    <property type="entry name" value="Acetyltransf_1"/>
    <property type="match status" value="1"/>
</dbReference>
<evidence type="ECO:0000256" key="1">
    <source>
        <dbReference type="ARBA" id="ARBA00022679"/>
    </source>
</evidence>
<dbReference type="InterPro" id="IPR050832">
    <property type="entry name" value="Bact_Acetyltransf"/>
</dbReference>
<evidence type="ECO:0000259" key="3">
    <source>
        <dbReference type="PROSITE" id="PS51186"/>
    </source>
</evidence>
<dbReference type="Proteomes" id="UP001321475">
    <property type="component" value="Chromosome"/>
</dbReference>
<dbReference type="NCBIfam" id="NF002959">
    <property type="entry name" value="PRK03624.1"/>
    <property type="match status" value="1"/>
</dbReference>
<dbReference type="InterPro" id="IPR000182">
    <property type="entry name" value="GNAT_dom"/>
</dbReference>
<dbReference type="PANTHER" id="PTHR43877:SF2">
    <property type="entry name" value="AMINOALKYLPHOSPHONATE N-ACETYLTRANSFERASE-RELATED"/>
    <property type="match status" value="1"/>
</dbReference>
<feature type="domain" description="N-acetyltransferase" evidence="3">
    <location>
        <begin position="10"/>
        <end position="154"/>
    </location>
</feature>
<reference evidence="5" key="1">
    <citation type="journal article" date="2019" name="Int. J. Syst. Evol. Microbiol.">
        <title>The Global Catalogue of Microorganisms (GCM) 10K type strain sequencing project: providing services to taxonomists for standard genome sequencing and annotation.</title>
        <authorList>
            <consortium name="The Broad Institute Genomics Platform"/>
            <consortium name="The Broad Institute Genome Sequencing Center for Infectious Disease"/>
            <person name="Wu L."/>
            <person name="Ma J."/>
        </authorList>
    </citation>
    <scope>NUCLEOTIDE SEQUENCE [LARGE SCALE GENOMIC DNA]</scope>
    <source>
        <strain evidence="5">NBRC 108565</strain>
    </source>
</reference>
<name>A0ABM8FZF6_9CELL</name>
<dbReference type="SUPFAM" id="SSF55729">
    <property type="entry name" value="Acyl-CoA N-acyltransferases (Nat)"/>
    <property type="match status" value="1"/>
</dbReference>
<keyword evidence="5" id="KW-1185">Reference proteome</keyword>
<evidence type="ECO:0000313" key="4">
    <source>
        <dbReference type="EMBL" id="BDZ41138.1"/>
    </source>
</evidence>
<dbReference type="EMBL" id="AP027729">
    <property type="protein sequence ID" value="BDZ41138.1"/>
    <property type="molecule type" value="Genomic_DNA"/>
</dbReference>
<proteinExistence type="predicted"/>
<accession>A0ABM8FZF6</accession>
<dbReference type="RefSeq" id="WP_286218371.1">
    <property type="nucleotide sequence ID" value="NZ_AP027729.1"/>
</dbReference>
<dbReference type="InterPro" id="IPR016181">
    <property type="entry name" value="Acyl_CoA_acyltransferase"/>
</dbReference>
<dbReference type="CDD" id="cd04301">
    <property type="entry name" value="NAT_SF"/>
    <property type="match status" value="1"/>
</dbReference>
<keyword evidence="2" id="KW-0012">Acyltransferase</keyword>
<protein>
    <submittedName>
        <fullName evidence="4">GNAT family acetyltransferase</fullName>
    </submittedName>
</protein>
<evidence type="ECO:0000256" key="2">
    <source>
        <dbReference type="ARBA" id="ARBA00023315"/>
    </source>
</evidence>
<dbReference type="PROSITE" id="PS51186">
    <property type="entry name" value="GNAT"/>
    <property type="match status" value="1"/>
</dbReference>
<keyword evidence="1" id="KW-0808">Transferase</keyword>
<dbReference type="Gene3D" id="3.40.630.30">
    <property type="match status" value="1"/>
</dbReference>
<gene>
    <name evidence="4" type="ORF">GCM10025865_04370</name>
</gene>
<evidence type="ECO:0000313" key="5">
    <source>
        <dbReference type="Proteomes" id="UP001321475"/>
    </source>
</evidence>